<dbReference type="PANTHER" id="PTHR43065">
    <property type="entry name" value="SENSOR HISTIDINE KINASE"/>
    <property type="match status" value="1"/>
</dbReference>
<dbReference type="InterPro" id="IPR004358">
    <property type="entry name" value="Sig_transdc_His_kin-like_C"/>
</dbReference>
<dbReference type="SUPFAM" id="SSF47384">
    <property type="entry name" value="Homodimeric domain of signal transducing histidine kinase"/>
    <property type="match status" value="1"/>
</dbReference>
<dbReference type="SMART" id="SM00387">
    <property type="entry name" value="HATPase_c"/>
    <property type="match status" value="1"/>
</dbReference>
<dbReference type="Pfam" id="PF02518">
    <property type="entry name" value="HATPase_c"/>
    <property type="match status" value="1"/>
</dbReference>
<keyword evidence="6" id="KW-1185">Reference proteome</keyword>
<dbReference type="InterPro" id="IPR036890">
    <property type="entry name" value="HATPase_C_sf"/>
</dbReference>
<dbReference type="InterPro" id="IPR036097">
    <property type="entry name" value="HisK_dim/P_sf"/>
</dbReference>
<evidence type="ECO:0000313" key="6">
    <source>
        <dbReference type="Proteomes" id="UP000325755"/>
    </source>
</evidence>
<dbReference type="EMBL" id="CP044205">
    <property type="protein sequence ID" value="QFY44926.1"/>
    <property type="molecule type" value="Genomic_DNA"/>
</dbReference>
<organism evidence="5 6">
    <name type="scientific">Candidatus Methylospira mobilis</name>
    <dbReference type="NCBI Taxonomy" id="1808979"/>
    <lineage>
        <taxon>Bacteria</taxon>
        <taxon>Pseudomonadati</taxon>
        <taxon>Pseudomonadota</taxon>
        <taxon>Gammaproteobacteria</taxon>
        <taxon>Methylococcales</taxon>
        <taxon>Methylococcaceae</taxon>
        <taxon>Candidatus Methylospira</taxon>
    </lineage>
</organism>
<dbReference type="KEGG" id="mmob:F6R98_03720"/>
<sequence length="353" mass="38930">MTSNNVPAESYDPYFKEENLAAQTRRFIATSTDIPADAHGALVDILVAYESLLRETKQLLRQADKFNLRHKRANEKLKRQYEELKTTQARLQQAERMASLSLIVAGVAHEVNTPVGISITAASHLQDTSKQFDEMFNAGQMKKTDLRNYISRTKEITELLTTNLQRAAELITSFKQVSVDQTSQKRRVFNLKKTILETLNSLGHLRKSSSRTFDLDCPDAIVMDSFPGALSQVIINLVMNANIHAFDDTGDGHIAITADADTDEVTLKVADNGKGISTGNLKHIFDPFFTTRRGQGGSGLGLHLVFNMVTGPLGGSIEVKSTEGSGTCFTLKLPLVAHDEPEAVTPIHEFQEA</sequence>
<gene>
    <name evidence="5" type="ORF">F6R98_03720</name>
</gene>
<feature type="domain" description="Histidine kinase" evidence="4">
    <location>
        <begin position="106"/>
        <end position="337"/>
    </location>
</feature>
<evidence type="ECO:0000256" key="2">
    <source>
        <dbReference type="ARBA" id="ARBA00012438"/>
    </source>
</evidence>
<dbReference type="PRINTS" id="PR00344">
    <property type="entry name" value="BCTRLSENSOR"/>
</dbReference>
<proteinExistence type="predicted"/>
<dbReference type="SUPFAM" id="SSF55874">
    <property type="entry name" value="ATPase domain of HSP90 chaperone/DNA topoisomerase II/histidine kinase"/>
    <property type="match status" value="1"/>
</dbReference>
<dbReference type="InterPro" id="IPR005467">
    <property type="entry name" value="His_kinase_dom"/>
</dbReference>
<dbReference type="Gene3D" id="1.10.287.130">
    <property type="match status" value="1"/>
</dbReference>
<evidence type="ECO:0000256" key="3">
    <source>
        <dbReference type="SAM" id="Coils"/>
    </source>
</evidence>
<evidence type="ECO:0000259" key="4">
    <source>
        <dbReference type="PROSITE" id="PS50109"/>
    </source>
</evidence>
<protein>
    <recommendedName>
        <fullName evidence="2">histidine kinase</fullName>
        <ecNumber evidence="2">2.7.13.3</ecNumber>
    </recommendedName>
</protein>
<dbReference type="GO" id="GO:0000155">
    <property type="term" value="F:phosphorelay sensor kinase activity"/>
    <property type="evidence" value="ECO:0007669"/>
    <property type="project" value="InterPro"/>
</dbReference>
<dbReference type="AlphaFoldDB" id="A0A5Q0BTE5"/>
<accession>A0A5Q0BTE5</accession>
<keyword evidence="5" id="KW-0808">Transferase</keyword>
<keyword evidence="3" id="KW-0175">Coiled coil</keyword>
<evidence type="ECO:0000313" key="5">
    <source>
        <dbReference type="EMBL" id="QFY44926.1"/>
    </source>
</evidence>
<name>A0A5Q0BTE5_9GAMM</name>
<dbReference type="PROSITE" id="PS50109">
    <property type="entry name" value="HIS_KIN"/>
    <property type="match status" value="1"/>
</dbReference>
<dbReference type="OrthoDB" id="1931120at2"/>
<comment type="catalytic activity">
    <reaction evidence="1">
        <text>ATP + protein L-histidine = ADP + protein N-phospho-L-histidine.</text>
        <dbReference type="EC" id="2.7.13.3"/>
    </reaction>
</comment>
<dbReference type="EC" id="2.7.13.3" evidence="2"/>
<dbReference type="InParanoid" id="A0A5Q0BTE5"/>
<dbReference type="InterPro" id="IPR003594">
    <property type="entry name" value="HATPase_dom"/>
</dbReference>
<keyword evidence="5" id="KW-0418">Kinase</keyword>
<evidence type="ECO:0000256" key="1">
    <source>
        <dbReference type="ARBA" id="ARBA00000085"/>
    </source>
</evidence>
<dbReference type="Proteomes" id="UP000325755">
    <property type="component" value="Chromosome"/>
</dbReference>
<reference evidence="5 6" key="1">
    <citation type="submission" date="2019-09" db="EMBL/GenBank/DDBJ databases">
        <title>Ecophysiology of the spiral-shaped methanotroph Methylospira mobilis as revealed by the complete genome sequence.</title>
        <authorList>
            <person name="Oshkin I.Y."/>
            <person name="Dedysh S.N."/>
            <person name="Miroshnikov K."/>
            <person name="Danilova O.V."/>
            <person name="Hakobyan A."/>
            <person name="Liesack W."/>
        </authorList>
    </citation>
    <scope>NUCLEOTIDE SEQUENCE [LARGE SCALE GENOMIC DNA]</scope>
    <source>
        <strain evidence="5 6">Shm1</strain>
    </source>
</reference>
<feature type="coiled-coil region" evidence="3">
    <location>
        <begin position="49"/>
        <end position="97"/>
    </location>
</feature>
<dbReference type="Gene3D" id="3.30.565.10">
    <property type="entry name" value="Histidine kinase-like ATPase, C-terminal domain"/>
    <property type="match status" value="1"/>
</dbReference>